<name>A0ABS4IY52_9BACL</name>
<dbReference type="SUPFAM" id="SSF53474">
    <property type="entry name" value="alpha/beta-Hydrolases"/>
    <property type="match status" value="1"/>
</dbReference>
<sequence length="291" mass="33184">MPFLEVNGTLLHYHITGKGIPLVLIHPSLLSAQVFNYQKAQLSDSFQVITFDIRGHGESLPSRRKLTYPLIAEDIRQLLDALDIRKAYLCGYSVGASIVLEALLAYPDRFLGGIIVSGTSEITDRLNKSLLWMSTKLSSLSPLRNVLASAISLGNADMPLTYRNLRRSSLHGDPDNIREYFEYSLHYNCTQRLHAIRHPILLIYGQKNTNFHPYAHILHDHLPNSSLYFIKGARHQLPTKNARRMNELLRLWVNSLENQDLKRTDLDLQIAQQLNPEQYMKNEEGEGLSAR</sequence>
<proteinExistence type="predicted"/>
<evidence type="ECO:0000256" key="1">
    <source>
        <dbReference type="ARBA" id="ARBA00022801"/>
    </source>
</evidence>
<dbReference type="InterPro" id="IPR000073">
    <property type="entry name" value="AB_hydrolase_1"/>
</dbReference>
<organism evidence="3 4">
    <name type="scientific">Paenibacillus eucommiae</name>
    <dbReference type="NCBI Taxonomy" id="1355755"/>
    <lineage>
        <taxon>Bacteria</taxon>
        <taxon>Bacillati</taxon>
        <taxon>Bacillota</taxon>
        <taxon>Bacilli</taxon>
        <taxon>Bacillales</taxon>
        <taxon>Paenibacillaceae</taxon>
        <taxon>Paenibacillus</taxon>
    </lineage>
</organism>
<protein>
    <submittedName>
        <fullName evidence="3">Pimeloyl-ACP methyl ester carboxylesterase</fullName>
    </submittedName>
</protein>
<dbReference type="InterPro" id="IPR029058">
    <property type="entry name" value="AB_hydrolase_fold"/>
</dbReference>
<dbReference type="EMBL" id="JAGGLB010000011">
    <property type="protein sequence ID" value="MBP1992005.1"/>
    <property type="molecule type" value="Genomic_DNA"/>
</dbReference>
<evidence type="ECO:0000313" key="3">
    <source>
        <dbReference type="EMBL" id="MBP1992005.1"/>
    </source>
</evidence>
<comment type="caution">
    <text evidence="3">The sequence shown here is derived from an EMBL/GenBank/DDBJ whole genome shotgun (WGS) entry which is preliminary data.</text>
</comment>
<dbReference type="Pfam" id="PF00561">
    <property type="entry name" value="Abhydrolase_1"/>
    <property type="match status" value="1"/>
</dbReference>
<feature type="domain" description="AB hydrolase-1" evidence="2">
    <location>
        <begin position="21"/>
        <end position="235"/>
    </location>
</feature>
<gene>
    <name evidence="3" type="ORF">J2Z66_003613</name>
</gene>
<dbReference type="RefSeq" id="WP_209972721.1">
    <property type="nucleotide sequence ID" value="NZ_JAGGLB010000011.1"/>
</dbReference>
<dbReference type="InterPro" id="IPR050266">
    <property type="entry name" value="AB_hydrolase_sf"/>
</dbReference>
<dbReference type="PANTHER" id="PTHR43798:SF31">
    <property type="entry name" value="AB HYDROLASE SUPERFAMILY PROTEIN YCLE"/>
    <property type="match status" value="1"/>
</dbReference>
<evidence type="ECO:0000259" key="2">
    <source>
        <dbReference type="Pfam" id="PF00561"/>
    </source>
</evidence>
<dbReference type="Gene3D" id="3.40.50.1820">
    <property type="entry name" value="alpha/beta hydrolase"/>
    <property type="match status" value="1"/>
</dbReference>
<accession>A0ABS4IY52</accession>
<dbReference type="PANTHER" id="PTHR43798">
    <property type="entry name" value="MONOACYLGLYCEROL LIPASE"/>
    <property type="match status" value="1"/>
</dbReference>
<reference evidence="3 4" key="1">
    <citation type="submission" date="2021-03" db="EMBL/GenBank/DDBJ databases">
        <title>Genomic Encyclopedia of Type Strains, Phase IV (KMG-IV): sequencing the most valuable type-strain genomes for metagenomic binning, comparative biology and taxonomic classification.</title>
        <authorList>
            <person name="Goeker M."/>
        </authorList>
    </citation>
    <scope>NUCLEOTIDE SEQUENCE [LARGE SCALE GENOMIC DNA]</scope>
    <source>
        <strain evidence="3 4">DSM 26048</strain>
    </source>
</reference>
<evidence type="ECO:0000313" key="4">
    <source>
        <dbReference type="Proteomes" id="UP001519287"/>
    </source>
</evidence>
<dbReference type="Proteomes" id="UP001519287">
    <property type="component" value="Unassembled WGS sequence"/>
</dbReference>
<keyword evidence="4" id="KW-1185">Reference proteome</keyword>
<keyword evidence="1" id="KW-0378">Hydrolase</keyword>